<dbReference type="Proteomes" id="UP000006854">
    <property type="component" value="Chromosome"/>
</dbReference>
<dbReference type="AlphaFoldDB" id="F2R6C5"/>
<sequence length="141" mass="15497">MPRRSGREVRPRLTGHWGRGSPPQEPGGRRGGDCSDSGAKDHAELGTARPDLVRLGGHGRLAEKALNAEARHLGAQVVHLPAQGSKYEGKRDDTEGQHAEDRYADYVRHFSHLSRHGRIRSPPVRSLCTRADKKGSPVMWG</sequence>
<dbReference type="HOGENOM" id="CLU_1824314_0_0_11"/>
<reference evidence="2 3" key="1">
    <citation type="journal article" date="2011" name="BMC Genomics">
        <title>Genome-wide analysis of the role of GlnR in Streptomyces venezuelae provides new insights into global nitrogen regulation in actinomycetes.</title>
        <authorList>
            <person name="Pullan S.T."/>
            <person name="Bibb M.J."/>
            <person name="Merrick M."/>
        </authorList>
    </citation>
    <scope>NUCLEOTIDE SEQUENCE [LARGE SCALE GENOMIC DNA]</scope>
    <source>
        <strain evidence="3">ATCC 10712 / CBS 650.69 / DSM 40230 / JCM 4526 / NBRC 13096 / PD 04745</strain>
    </source>
</reference>
<keyword evidence="3" id="KW-1185">Reference proteome</keyword>
<evidence type="ECO:0000313" key="3">
    <source>
        <dbReference type="Proteomes" id="UP000006854"/>
    </source>
</evidence>
<feature type="compositionally biased region" description="Basic and acidic residues" evidence="1">
    <location>
        <begin position="27"/>
        <end position="44"/>
    </location>
</feature>
<feature type="region of interest" description="Disordered" evidence="1">
    <location>
        <begin position="77"/>
        <end position="97"/>
    </location>
</feature>
<dbReference type="STRING" id="953739.SVEN_2890"/>
<organism evidence="2 3">
    <name type="scientific">Streptomyces venezuelae (strain ATCC 10712 / CBS 650.69 / DSM 40230 / JCM 4526 / NBRC 13096 / PD 04745)</name>
    <dbReference type="NCBI Taxonomy" id="953739"/>
    <lineage>
        <taxon>Bacteria</taxon>
        <taxon>Bacillati</taxon>
        <taxon>Actinomycetota</taxon>
        <taxon>Actinomycetes</taxon>
        <taxon>Kitasatosporales</taxon>
        <taxon>Streptomycetaceae</taxon>
        <taxon>Streptomyces</taxon>
    </lineage>
</organism>
<proteinExistence type="predicted"/>
<evidence type="ECO:0000256" key="1">
    <source>
        <dbReference type="SAM" id="MobiDB-lite"/>
    </source>
</evidence>
<accession>F2R6C5</accession>
<dbReference type="EMBL" id="FR845719">
    <property type="protein sequence ID" value="CCA56176.1"/>
    <property type="molecule type" value="Genomic_DNA"/>
</dbReference>
<dbReference type="KEGG" id="sve:SVEN_2890"/>
<feature type="compositionally biased region" description="Basic and acidic residues" evidence="1">
    <location>
        <begin position="1"/>
        <end position="11"/>
    </location>
</feature>
<name>F2R6C5_STRVP</name>
<evidence type="ECO:0000313" key="2">
    <source>
        <dbReference type="EMBL" id="CCA56176.1"/>
    </source>
</evidence>
<feature type="region of interest" description="Disordered" evidence="1">
    <location>
        <begin position="1"/>
        <end position="51"/>
    </location>
</feature>
<gene>
    <name evidence="2" type="ordered locus">SVEN_2890</name>
</gene>
<feature type="compositionally biased region" description="Basic and acidic residues" evidence="1">
    <location>
        <begin position="87"/>
        <end position="97"/>
    </location>
</feature>
<protein>
    <submittedName>
        <fullName evidence="2">Uncharacterized protein</fullName>
    </submittedName>
</protein>